<dbReference type="Proteomes" id="UP000297429">
    <property type="component" value="Unassembled WGS sequence"/>
</dbReference>
<reference evidence="2 4" key="2">
    <citation type="submission" date="2019-03" db="EMBL/GenBank/DDBJ databases">
        <authorList>
            <person name="He R.-H."/>
        </authorList>
    </citation>
    <scope>NUCLEOTIDE SEQUENCE [LARGE SCALE GENOMIC DNA]</scope>
    <source>
        <strain evidence="2 4">DSM 19624</strain>
    </source>
</reference>
<dbReference type="RefSeq" id="WP_121284099.1">
    <property type="nucleotide sequence ID" value="NZ_RCCK01000011.1"/>
</dbReference>
<name>A0A497Y393_9SPHI</name>
<reference evidence="1 3" key="1">
    <citation type="submission" date="2018-10" db="EMBL/GenBank/DDBJ databases">
        <title>Genomic Encyclopedia of Archaeal and Bacterial Type Strains, Phase II (KMG-II): from individual species to whole genera.</title>
        <authorList>
            <person name="Goeker M."/>
        </authorList>
    </citation>
    <scope>NUCLEOTIDE SEQUENCE [LARGE SCALE GENOMIC DNA]</scope>
    <source>
        <strain evidence="1 3">DSM 19624</strain>
    </source>
</reference>
<evidence type="ECO:0000313" key="4">
    <source>
        <dbReference type="Proteomes" id="UP000297429"/>
    </source>
</evidence>
<accession>A0A497Y393</accession>
<sequence length="103" mass="11486">MTNLSIGFDFVFNVAVKKANGKTFKSHAVNGLGTSYDNAIWDIYFKLKRKRIEILAVNTVRVARIAYAIEDGKSISLQLADCTPYIPEDLNSSLKYLPKKAVS</sequence>
<keyword evidence="4" id="KW-1185">Reference proteome</keyword>
<proteinExistence type="predicted"/>
<dbReference type="EMBL" id="SOPX01000001">
    <property type="protein sequence ID" value="TFB33437.1"/>
    <property type="molecule type" value="Genomic_DNA"/>
</dbReference>
<comment type="caution">
    <text evidence="1">The sequence shown here is derived from an EMBL/GenBank/DDBJ whole genome shotgun (WGS) entry which is preliminary data.</text>
</comment>
<evidence type="ECO:0000313" key="3">
    <source>
        <dbReference type="Proteomes" id="UP000273898"/>
    </source>
</evidence>
<dbReference type="AlphaFoldDB" id="A0A497Y393"/>
<evidence type="ECO:0000313" key="2">
    <source>
        <dbReference type="EMBL" id="TFB33437.1"/>
    </source>
</evidence>
<organism evidence="1 3">
    <name type="scientific">Pedobacter alluvionis</name>
    <dbReference type="NCBI Taxonomy" id="475253"/>
    <lineage>
        <taxon>Bacteria</taxon>
        <taxon>Pseudomonadati</taxon>
        <taxon>Bacteroidota</taxon>
        <taxon>Sphingobacteriia</taxon>
        <taxon>Sphingobacteriales</taxon>
        <taxon>Sphingobacteriaceae</taxon>
        <taxon>Pedobacter</taxon>
    </lineage>
</organism>
<dbReference type="OrthoDB" id="795620at2"/>
<protein>
    <submittedName>
        <fullName evidence="1">Uncharacterized protein</fullName>
    </submittedName>
</protein>
<evidence type="ECO:0000313" key="1">
    <source>
        <dbReference type="EMBL" id="RLJ77341.1"/>
    </source>
</evidence>
<dbReference type="Proteomes" id="UP000273898">
    <property type="component" value="Unassembled WGS sequence"/>
</dbReference>
<gene>
    <name evidence="1" type="ORF">BCL90_2426</name>
    <name evidence="2" type="ORF">E3V97_05160</name>
</gene>
<dbReference type="EMBL" id="RCCK01000011">
    <property type="protein sequence ID" value="RLJ77341.1"/>
    <property type="molecule type" value="Genomic_DNA"/>
</dbReference>